<dbReference type="Gene3D" id="3.30.70.2540">
    <property type="entry name" value="CRISPR-associated endoribonuclease Cas6/Csy4"/>
    <property type="match status" value="1"/>
</dbReference>
<proteinExistence type="predicted"/>
<dbReference type="RefSeq" id="WP_123016010.1">
    <property type="nucleotide sequence ID" value="NZ_AP024911.1"/>
</dbReference>
<sequence length="185" mass="20868">MDYFFEIKVMADPEFSAPVLMNALFSKLHRALVSVSQGDIAVSFPLLNARNLGQILRIHGSLAALTKLEALSWRKGLSDYTQASDIQPIPATDQHCLVSRVHAKNNIDNLRRRAMKRHSISYQEACQQLPEDKTKRLDLPFVQIKSQSTGETFRLFIQQTRCPASQADQAFSKYGLSNTASVPWF</sequence>
<dbReference type="InterPro" id="IPR013396">
    <property type="entry name" value="CRISPR-assoc_prot_Csy4"/>
</dbReference>
<accession>A0ABV7C921</accession>
<organism evidence="1 2">
    <name type="scientific">Vibrio zhugei</name>
    <dbReference type="NCBI Taxonomy" id="2479546"/>
    <lineage>
        <taxon>Bacteria</taxon>
        <taxon>Pseudomonadati</taxon>
        <taxon>Pseudomonadota</taxon>
        <taxon>Gammaproteobacteria</taxon>
        <taxon>Vibrionales</taxon>
        <taxon>Vibrionaceae</taxon>
        <taxon>Vibrio</taxon>
    </lineage>
</organism>
<evidence type="ECO:0000313" key="2">
    <source>
        <dbReference type="Proteomes" id="UP001595384"/>
    </source>
</evidence>
<gene>
    <name evidence="1" type="primary">cas6f</name>
    <name evidence="1" type="ORF">ACFODT_03120</name>
</gene>
<dbReference type="CDD" id="cd09739">
    <property type="entry name" value="Cas6_I-F"/>
    <property type="match status" value="1"/>
</dbReference>
<dbReference type="InterPro" id="IPR042564">
    <property type="entry name" value="CRISPR-Cas6/Csy4_sf"/>
</dbReference>
<name>A0ABV7C921_9VIBR</name>
<dbReference type="Proteomes" id="UP001595384">
    <property type="component" value="Unassembled WGS sequence"/>
</dbReference>
<keyword evidence="2" id="KW-1185">Reference proteome</keyword>
<comment type="caution">
    <text evidence="1">The sequence shown here is derived from an EMBL/GenBank/DDBJ whole genome shotgun (WGS) entry which is preliminary data.</text>
</comment>
<protein>
    <submittedName>
        <fullName evidence="1">Type I-F CRISPR-associated endoribonuclease Cas6/Csy4</fullName>
    </submittedName>
</protein>
<dbReference type="Pfam" id="PF09618">
    <property type="entry name" value="Cas_Csy4"/>
    <property type="match status" value="1"/>
</dbReference>
<dbReference type="NCBIfam" id="TIGR02563">
    <property type="entry name" value="cas_Csy4"/>
    <property type="match status" value="1"/>
</dbReference>
<evidence type="ECO:0000313" key="1">
    <source>
        <dbReference type="EMBL" id="MFC3022820.1"/>
    </source>
</evidence>
<reference evidence="2" key="1">
    <citation type="journal article" date="2019" name="Int. J. Syst. Evol. Microbiol.">
        <title>The Global Catalogue of Microorganisms (GCM) 10K type strain sequencing project: providing services to taxonomists for standard genome sequencing and annotation.</title>
        <authorList>
            <consortium name="The Broad Institute Genomics Platform"/>
            <consortium name="The Broad Institute Genome Sequencing Center for Infectious Disease"/>
            <person name="Wu L."/>
            <person name="Ma J."/>
        </authorList>
    </citation>
    <scope>NUCLEOTIDE SEQUENCE [LARGE SCALE GENOMIC DNA]</scope>
    <source>
        <strain evidence="2">KCTC 62784</strain>
    </source>
</reference>
<dbReference type="EMBL" id="JBHRSE010000024">
    <property type="protein sequence ID" value="MFC3022820.1"/>
    <property type="molecule type" value="Genomic_DNA"/>
</dbReference>